<dbReference type="PROSITE" id="PS50801">
    <property type="entry name" value="STAS"/>
    <property type="match status" value="1"/>
</dbReference>
<dbReference type="Proteomes" id="UP001529510">
    <property type="component" value="Unassembled WGS sequence"/>
</dbReference>
<feature type="non-terminal residue" evidence="3">
    <location>
        <position position="1"/>
    </location>
</feature>
<organism evidence="3 4">
    <name type="scientific">Cirrhinus mrigala</name>
    <name type="common">Mrigala</name>
    <dbReference type="NCBI Taxonomy" id="683832"/>
    <lineage>
        <taxon>Eukaryota</taxon>
        <taxon>Metazoa</taxon>
        <taxon>Chordata</taxon>
        <taxon>Craniata</taxon>
        <taxon>Vertebrata</taxon>
        <taxon>Euteleostomi</taxon>
        <taxon>Actinopterygii</taxon>
        <taxon>Neopterygii</taxon>
        <taxon>Teleostei</taxon>
        <taxon>Ostariophysi</taxon>
        <taxon>Cypriniformes</taxon>
        <taxon>Cyprinidae</taxon>
        <taxon>Labeoninae</taxon>
        <taxon>Labeonini</taxon>
        <taxon>Cirrhinus</taxon>
    </lineage>
</organism>
<sequence>TGVDVAKLLSHKKKLEAKRLRKEKKAAKKAKKEAKKRAKEAARTMGEEQQVSDTDESGEEAEANGDVHKLSEPNNVARVEVGPNLDTDTALPRAIILDLSPVNFLDTVGVKTLRN</sequence>
<feature type="non-terminal residue" evidence="3">
    <location>
        <position position="115"/>
    </location>
</feature>
<reference evidence="3 4" key="1">
    <citation type="submission" date="2024-05" db="EMBL/GenBank/DDBJ databases">
        <title>Genome sequencing and assembly of Indian major carp, Cirrhinus mrigala (Hamilton, 1822).</title>
        <authorList>
            <person name="Mohindra V."/>
            <person name="Chowdhury L.M."/>
            <person name="Lal K."/>
            <person name="Jena J.K."/>
        </authorList>
    </citation>
    <scope>NUCLEOTIDE SEQUENCE [LARGE SCALE GENOMIC DNA]</scope>
    <source>
        <strain evidence="3">CM1030</strain>
        <tissue evidence="3">Blood</tissue>
    </source>
</reference>
<dbReference type="Gene3D" id="3.30.750.24">
    <property type="entry name" value="STAS domain"/>
    <property type="match status" value="1"/>
</dbReference>
<feature type="domain" description="STAS" evidence="2">
    <location>
        <begin position="93"/>
        <end position="115"/>
    </location>
</feature>
<gene>
    <name evidence="3" type="ORF">M9458_017542</name>
</gene>
<dbReference type="EMBL" id="JAMKFB020000008">
    <property type="protein sequence ID" value="KAL0185872.1"/>
    <property type="molecule type" value="Genomic_DNA"/>
</dbReference>
<evidence type="ECO:0000313" key="4">
    <source>
        <dbReference type="Proteomes" id="UP001529510"/>
    </source>
</evidence>
<evidence type="ECO:0000259" key="2">
    <source>
        <dbReference type="PROSITE" id="PS50801"/>
    </source>
</evidence>
<proteinExistence type="predicted"/>
<protein>
    <recommendedName>
        <fullName evidence="2">STAS domain-containing protein</fullName>
    </recommendedName>
</protein>
<name>A0ABD0QI09_CIRMR</name>
<accession>A0ABD0QI09</accession>
<feature type="region of interest" description="Disordered" evidence="1">
    <location>
        <begin position="1"/>
        <end position="81"/>
    </location>
</feature>
<dbReference type="AlphaFoldDB" id="A0ABD0QI09"/>
<evidence type="ECO:0000256" key="1">
    <source>
        <dbReference type="SAM" id="MobiDB-lite"/>
    </source>
</evidence>
<dbReference type="InterPro" id="IPR002645">
    <property type="entry name" value="STAS_dom"/>
</dbReference>
<dbReference type="InterPro" id="IPR036513">
    <property type="entry name" value="STAS_dom_sf"/>
</dbReference>
<comment type="caution">
    <text evidence="3">The sequence shown here is derived from an EMBL/GenBank/DDBJ whole genome shotgun (WGS) entry which is preliminary data.</text>
</comment>
<keyword evidence="4" id="KW-1185">Reference proteome</keyword>
<evidence type="ECO:0000313" key="3">
    <source>
        <dbReference type="EMBL" id="KAL0185872.1"/>
    </source>
</evidence>
<feature type="compositionally biased region" description="Basic residues" evidence="1">
    <location>
        <begin position="9"/>
        <end position="38"/>
    </location>
</feature>
<feature type="compositionally biased region" description="Acidic residues" evidence="1">
    <location>
        <begin position="53"/>
        <end position="63"/>
    </location>
</feature>